<reference evidence="7 8" key="2">
    <citation type="submission" date="2024-10" db="EMBL/GenBank/DDBJ databases">
        <authorList>
            <person name="Ryan C."/>
        </authorList>
    </citation>
    <scope>NUCLEOTIDE SEQUENCE [LARGE SCALE GENOMIC DNA]</scope>
</reference>
<dbReference type="SUPFAM" id="SSF63829">
    <property type="entry name" value="Calcium-dependent phosphotriesterase"/>
    <property type="match status" value="1"/>
</dbReference>
<protein>
    <recommendedName>
        <fullName evidence="6">Strictosidine synthase conserved region domain-containing protein</fullName>
    </recommendedName>
</protein>
<accession>A0ABC8V8M0</accession>
<sequence length="351" mass="38127">MGNVNVTGKKLLTLAVSLLVVLALLLQPCAAARPIYETPTIDGSRSLRLPLRGSMLHGPESVAFDGNDAGPYSGVSDGRILKWNGPVRGWTTYAYGPGYDAKACTASRTRPAEVTESKCGRPLGLRFHDESGNLYIADAYKGLMRVGSGGGEAKVLVNKADGVPLRFTNGVDVDQVTGEVFFTDSSMNYQRSQHERVTATKDSTGRLMKYDPKMNRVTILQSGITYPNGLAISADRTHLIVALTGPCKLMRHWIKGPKTGTSEPLADLPGYPDNVRTDIKGGFWIALHREKMELPIGPDSHLLAVRIDADGKIVEFMRGPKSVRPTEVVEREGGKLYMGSVELPYVAVVRE</sequence>
<feature type="domain" description="Strictosidine synthase conserved region" evidence="6">
    <location>
        <begin position="169"/>
        <end position="257"/>
    </location>
</feature>
<feature type="chain" id="PRO_5044783152" description="Strictosidine synthase conserved region domain-containing protein" evidence="5">
    <location>
        <begin position="32"/>
        <end position="351"/>
    </location>
</feature>
<organism evidence="7 8">
    <name type="scientific">Urochloa decumbens</name>
    <dbReference type="NCBI Taxonomy" id="240449"/>
    <lineage>
        <taxon>Eukaryota</taxon>
        <taxon>Viridiplantae</taxon>
        <taxon>Streptophyta</taxon>
        <taxon>Embryophyta</taxon>
        <taxon>Tracheophyta</taxon>
        <taxon>Spermatophyta</taxon>
        <taxon>Magnoliopsida</taxon>
        <taxon>Liliopsida</taxon>
        <taxon>Poales</taxon>
        <taxon>Poaceae</taxon>
        <taxon>PACMAD clade</taxon>
        <taxon>Panicoideae</taxon>
        <taxon>Panicodae</taxon>
        <taxon>Paniceae</taxon>
        <taxon>Melinidinae</taxon>
        <taxon>Urochloa</taxon>
    </lineage>
</organism>
<dbReference type="PANTHER" id="PTHR10426">
    <property type="entry name" value="STRICTOSIDINE SYNTHASE-RELATED"/>
    <property type="match status" value="1"/>
</dbReference>
<evidence type="ECO:0000313" key="7">
    <source>
        <dbReference type="EMBL" id="CAL4885752.1"/>
    </source>
</evidence>
<evidence type="ECO:0000259" key="6">
    <source>
        <dbReference type="Pfam" id="PF03088"/>
    </source>
</evidence>
<proteinExistence type="inferred from homology"/>
<keyword evidence="5" id="KW-0732">Signal</keyword>
<evidence type="ECO:0000256" key="3">
    <source>
        <dbReference type="ARBA" id="ARBA00022554"/>
    </source>
</evidence>
<dbReference type="AlphaFoldDB" id="A0ABC8V8M0"/>
<name>A0ABC8V8M0_9POAL</name>
<evidence type="ECO:0000256" key="5">
    <source>
        <dbReference type="SAM" id="SignalP"/>
    </source>
</evidence>
<dbReference type="Proteomes" id="UP001497457">
    <property type="component" value="Chromosome 1b"/>
</dbReference>
<reference evidence="8" key="1">
    <citation type="submission" date="2024-06" db="EMBL/GenBank/DDBJ databases">
        <authorList>
            <person name="Ryan C."/>
        </authorList>
    </citation>
    <scope>NUCLEOTIDE SEQUENCE [LARGE SCALE GENOMIC DNA]</scope>
</reference>
<evidence type="ECO:0000256" key="4">
    <source>
        <dbReference type="ARBA" id="ARBA00023180"/>
    </source>
</evidence>
<dbReference type="PANTHER" id="PTHR10426:SF95">
    <property type="entry name" value="OS06G0623700 PROTEIN"/>
    <property type="match status" value="1"/>
</dbReference>
<dbReference type="InterPro" id="IPR018119">
    <property type="entry name" value="Strictosidine_synth_cons-reg"/>
</dbReference>
<dbReference type="GO" id="GO:0005773">
    <property type="term" value="C:vacuole"/>
    <property type="evidence" value="ECO:0007669"/>
    <property type="project" value="UniProtKB-SubCell"/>
</dbReference>
<gene>
    <name evidence="7" type="ORF">URODEC1_LOCUS727</name>
</gene>
<keyword evidence="3" id="KW-0926">Vacuole</keyword>
<dbReference type="FunFam" id="2.120.10.30:FF:000048">
    <property type="entry name" value="Protein strictosidine synthase-like 10"/>
    <property type="match status" value="1"/>
</dbReference>
<dbReference type="EMBL" id="OZ075111">
    <property type="protein sequence ID" value="CAL4885752.1"/>
    <property type="molecule type" value="Genomic_DNA"/>
</dbReference>
<keyword evidence="8" id="KW-1185">Reference proteome</keyword>
<evidence type="ECO:0000313" key="8">
    <source>
        <dbReference type="Proteomes" id="UP001497457"/>
    </source>
</evidence>
<keyword evidence="4" id="KW-0325">Glycoprotein</keyword>
<evidence type="ECO:0000256" key="1">
    <source>
        <dbReference type="ARBA" id="ARBA00004116"/>
    </source>
</evidence>
<dbReference type="InterPro" id="IPR011042">
    <property type="entry name" value="6-blade_b-propeller_TolB-like"/>
</dbReference>
<comment type="subcellular location">
    <subcellularLocation>
        <location evidence="1">Vacuole</location>
    </subcellularLocation>
</comment>
<dbReference type="Pfam" id="PF03088">
    <property type="entry name" value="Str_synth"/>
    <property type="match status" value="1"/>
</dbReference>
<comment type="similarity">
    <text evidence="2">Belongs to the strictosidine synthase family.</text>
</comment>
<evidence type="ECO:0000256" key="2">
    <source>
        <dbReference type="ARBA" id="ARBA00009191"/>
    </source>
</evidence>
<feature type="signal peptide" evidence="5">
    <location>
        <begin position="1"/>
        <end position="31"/>
    </location>
</feature>
<dbReference type="Gene3D" id="2.120.10.30">
    <property type="entry name" value="TolB, C-terminal domain"/>
    <property type="match status" value="1"/>
</dbReference>